<dbReference type="GO" id="GO:0005525">
    <property type="term" value="F:GTP binding"/>
    <property type="evidence" value="ECO:0007669"/>
    <property type="project" value="UniProtKB-UniRule"/>
</dbReference>
<feature type="binding site" evidence="8">
    <location>
        <begin position="12"/>
        <end position="14"/>
    </location>
    <ligand>
        <name>GTP</name>
        <dbReference type="ChEBI" id="CHEBI:37565"/>
    </ligand>
</feature>
<dbReference type="PANTHER" id="PTHR19136:SF81">
    <property type="entry name" value="MOLYBDENUM COFACTOR GUANYLYLTRANSFERASE"/>
    <property type="match status" value="1"/>
</dbReference>
<feature type="binding site" evidence="8">
    <location>
        <position position="108"/>
    </location>
    <ligand>
        <name>GTP</name>
        <dbReference type="ChEBI" id="CHEBI:37565"/>
    </ligand>
</feature>
<dbReference type="GO" id="GO:0005737">
    <property type="term" value="C:cytoplasm"/>
    <property type="evidence" value="ECO:0007669"/>
    <property type="project" value="UniProtKB-SubCell"/>
</dbReference>
<keyword evidence="5 8" id="KW-0460">Magnesium</keyword>
<comment type="similarity">
    <text evidence="8">Belongs to the MobA family.</text>
</comment>
<sequence>MKRQPPVTGVVLAGGRSERFGEECKAAASFDGRPLVERVVRRVRAATRRRPIVAAGPRDKRAAVDRVLSDADPVRYVADANWCNGPVAGLCAALDAVSTDHVFVCGCDMPLLSVAAVSWLIDRHADSGADATLPVDSAGRRQPLHGVYRTSALAARCDRRLGSNSLRALVSELSVDRVDSSSAPDSLSLEASMANVNTREELGGLRQRFAE</sequence>
<proteinExistence type="inferred from homology"/>
<name>A0A0D6JV72_9EURY</name>
<reference evidence="11" key="1">
    <citation type="submission" date="2015-03" db="EMBL/GenBank/DDBJ databases">
        <authorList>
            <person name="Urmite Genomes"/>
        </authorList>
    </citation>
    <scope>NUCLEOTIDE SEQUENCE [LARGE SCALE GENOMIC DNA]</scope>
    <source>
        <strain evidence="11">Arc-Hr</strain>
    </source>
</reference>
<dbReference type="EC" id="2.7.7.77" evidence="8"/>
<dbReference type="Pfam" id="PF12804">
    <property type="entry name" value="NTP_transf_3"/>
    <property type="match status" value="1"/>
</dbReference>
<dbReference type="GO" id="GO:0046872">
    <property type="term" value="F:metal ion binding"/>
    <property type="evidence" value="ECO:0007669"/>
    <property type="project" value="UniProtKB-KW"/>
</dbReference>
<dbReference type="GO" id="GO:0006777">
    <property type="term" value="P:Mo-molybdopterin cofactor biosynthetic process"/>
    <property type="evidence" value="ECO:0007669"/>
    <property type="project" value="UniProtKB-KW"/>
</dbReference>
<comment type="subcellular location">
    <subcellularLocation>
        <location evidence="8">Cytoplasm</location>
    </subcellularLocation>
</comment>
<keyword evidence="11" id="KW-1185">Reference proteome</keyword>
<dbReference type="RefSeq" id="WP_167344156.1">
    <property type="nucleotide sequence ID" value="NZ_CABLRR010000004.1"/>
</dbReference>
<keyword evidence="6 8" id="KW-0342">GTP-binding</keyword>
<accession>A0A0D6JV72</accession>
<dbReference type="AlphaFoldDB" id="A0A0D6JV72"/>
<evidence type="ECO:0000313" key="10">
    <source>
        <dbReference type="EMBL" id="CQR52727.1"/>
    </source>
</evidence>
<evidence type="ECO:0000256" key="3">
    <source>
        <dbReference type="ARBA" id="ARBA00022723"/>
    </source>
</evidence>
<comment type="function">
    <text evidence="8">Transfers a GMP moiety from GTP to Mo-molybdopterin (Mo-MPT) cofactor (Moco or molybdenum cofactor) to form Mo-molybdopterin guanine dinucleotide (Mo-MGD) cofactor.</text>
</comment>
<keyword evidence="7 8" id="KW-0501">Molybdenum cofactor biosynthesis</keyword>
<evidence type="ECO:0000256" key="8">
    <source>
        <dbReference type="HAMAP-Rule" id="MF_00316"/>
    </source>
</evidence>
<evidence type="ECO:0000259" key="9">
    <source>
        <dbReference type="Pfam" id="PF12804"/>
    </source>
</evidence>
<keyword evidence="4 8" id="KW-0547">Nucleotide-binding</keyword>
<comment type="caution">
    <text evidence="8">Lacks conserved residue(s) required for the propagation of feature annotation.</text>
</comment>
<dbReference type="Proteomes" id="UP000198902">
    <property type="component" value="Unassembled WGS sequence"/>
</dbReference>
<protein>
    <recommendedName>
        <fullName evidence="8">Probable molybdenum cofactor guanylyltransferase</fullName>
        <shortName evidence="8">MoCo guanylyltransferase</shortName>
        <ecNumber evidence="8">2.7.7.77</ecNumber>
    </recommendedName>
    <alternativeName>
        <fullName evidence="8">GTP:molybdopterin guanylyltransferase</fullName>
    </alternativeName>
    <alternativeName>
        <fullName evidence="8">Mo-MPT guanylyltransferase</fullName>
    </alternativeName>
    <alternativeName>
        <fullName evidence="8">Molybdopterin guanylyltransferase</fullName>
    </alternativeName>
    <alternativeName>
        <fullName evidence="8">Molybdopterin-guanine dinucleotide synthase</fullName>
        <shortName evidence="8">MGD synthase</shortName>
    </alternativeName>
</protein>
<evidence type="ECO:0000256" key="2">
    <source>
        <dbReference type="ARBA" id="ARBA00022679"/>
    </source>
</evidence>
<keyword evidence="3 8" id="KW-0479">Metal-binding</keyword>
<comment type="domain">
    <text evidence="8">The N-terminal domain determines nucleotide recognition and specific binding, while the C-terminal domain determines the specific binding to the target protein.</text>
</comment>
<feature type="binding site" evidence="8">
    <location>
        <position position="70"/>
    </location>
    <ligand>
        <name>GTP</name>
        <dbReference type="ChEBI" id="CHEBI:37565"/>
    </ligand>
</feature>
<dbReference type="OrthoDB" id="28434at2157"/>
<evidence type="ECO:0000256" key="4">
    <source>
        <dbReference type="ARBA" id="ARBA00022741"/>
    </source>
</evidence>
<evidence type="ECO:0000256" key="7">
    <source>
        <dbReference type="ARBA" id="ARBA00023150"/>
    </source>
</evidence>
<comment type="cofactor">
    <cofactor evidence="8">
        <name>Mg(2+)</name>
        <dbReference type="ChEBI" id="CHEBI:18420"/>
    </cofactor>
</comment>
<dbReference type="GO" id="GO:0061603">
    <property type="term" value="F:molybdenum cofactor guanylyltransferase activity"/>
    <property type="evidence" value="ECO:0007669"/>
    <property type="project" value="UniProtKB-EC"/>
</dbReference>
<evidence type="ECO:0000313" key="11">
    <source>
        <dbReference type="Proteomes" id="UP000198902"/>
    </source>
</evidence>
<feature type="domain" description="MobA-like NTP transferase" evidence="9">
    <location>
        <begin position="9"/>
        <end position="173"/>
    </location>
</feature>
<dbReference type="EMBL" id="CSTE01000004">
    <property type="protein sequence ID" value="CQR52727.1"/>
    <property type="molecule type" value="Genomic_DNA"/>
</dbReference>
<keyword evidence="1 8" id="KW-0963">Cytoplasm</keyword>
<dbReference type="HAMAP" id="MF_00316">
    <property type="entry name" value="MobA"/>
    <property type="match status" value="1"/>
</dbReference>
<dbReference type="Gene3D" id="3.90.550.10">
    <property type="entry name" value="Spore Coat Polysaccharide Biosynthesis Protein SpsA, Chain A"/>
    <property type="match status" value="1"/>
</dbReference>
<feature type="binding site" evidence="8">
    <location>
        <position position="108"/>
    </location>
    <ligand>
        <name>Mg(2+)</name>
        <dbReference type="ChEBI" id="CHEBI:18420"/>
    </ligand>
</feature>
<dbReference type="InterPro" id="IPR013482">
    <property type="entry name" value="Molybde_CF_guanTrfase"/>
</dbReference>
<dbReference type="InterPro" id="IPR025877">
    <property type="entry name" value="MobA-like_NTP_Trfase"/>
</dbReference>
<organism evidence="10 11">
    <name type="scientific">Haloferax massiliensis</name>
    <dbReference type="NCBI Taxonomy" id="1476858"/>
    <lineage>
        <taxon>Archaea</taxon>
        <taxon>Methanobacteriati</taxon>
        <taxon>Methanobacteriota</taxon>
        <taxon>Stenosarchaea group</taxon>
        <taxon>Halobacteria</taxon>
        <taxon>Halobacteriales</taxon>
        <taxon>Haloferacaceae</taxon>
        <taxon>Haloferax</taxon>
    </lineage>
</organism>
<gene>
    <name evidence="10" type="primary">mobA_4</name>
    <name evidence="8" type="synonym">mobA</name>
    <name evidence="10" type="ORF">BN996_03281</name>
</gene>
<keyword evidence="10" id="KW-0548">Nucleotidyltransferase</keyword>
<dbReference type="CDD" id="cd02503">
    <property type="entry name" value="MobA"/>
    <property type="match status" value="1"/>
</dbReference>
<dbReference type="InterPro" id="IPR029044">
    <property type="entry name" value="Nucleotide-diphossugar_trans"/>
</dbReference>
<dbReference type="SUPFAM" id="SSF53448">
    <property type="entry name" value="Nucleotide-diphospho-sugar transferases"/>
    <property type="match status" value="1"/>
</dbReference>
<feature type="binding site" evidence="8">
    <location>
        <position position="25"/>
    </location>
    <ligand>
        <name>GTP</name>
        <dbReference type="ChEBI" id="CHEBI:37565"/>
    </ligand>
</feature>
<dbReference type="PANTHER" id="PTHR19136">
    <property type="entry name" value="MOLYBDENUM COFACTOR GUANYLYLTRANSFERASE"/>
    <property type="match status" value="1"/>
</dbReference>
<evidence type="ECO:0000256" key="6">
    <source>
        <dbReference type="ARBA" id="ARBA00023134"/>
    </source>
</evidence>
<keyword evidence="2 8" id="KW-0808">Transferase</keyword>
<comment type="catalytic activity">
    <reaction evidence="8">
        <text>Mo-molybdopterin + GTP + H(+) = Mo-molybdopterin guanine dinucleotide + diphosphate</text>
        <dbReference type="Rhea" id="RHEA:34243"/>
        <dbReference type="ChEBI" id="CHEBI:15378"/>
        <dbReference type="ChEBI" id="CHEBI:33019"/>
        <dbReference type="ChEBI" id="CHEBI:37565"/>
        <dbReference type="ChEBI" id="CHEBI:71302"/>
        <dbReference type="ChEBI" id="CHEBI:71310"/>
        <dbReference type="EC" id="2.7.7.77"/>
    </reaction>
</comment>
<evidence type="ECO:0000256" key="1">
    <source>
        <dbReference type="ARBA" id="ARBA00022490"/>
    </source>
</evidence>
<evidence type="ECO:0000256" key="5">
    <source>
        <dbReference type="ARBA" id="ARBA00022842"/>
    </source>
</evidence>